<gene>
    <name evidence="1" type="ORF">XF5B_26730</name>
    <name evidence="2" type="ORF">XF6B_26930</name>
</gene>
<dbReference type="EMBL" id="AP023095">
    <property type="protein sequence ID" value="BCE55161.1"/>
    <property type="molecule type" value="Genomic_DNA"/>
</dbReference>
<name>A0A810AHJ3_9BRAD</name>
<organism evidence="2">
    <name type="scientific">Bradyrhizobium diazoefficiens</name>
    <dbReference type="NCBI Taxonomy" id="1355477"/>
    <lineage>
        <taxon>Bacteria</taxon>
        <taxon>Pseudomonadati</taxon>
        <taxon>Pseudomonadota</taxon>
        <taxon>Alphaproteobacteria</taxon>
        <taxon>Hyphomicrobiales</taxon>
        <taxon>Nitrobacteraceae</taxon>
        <taxon>Bradyrhizobium</taxon>
    </lineage>
</organism>
<dbReference type="AlphaFoldDB" id="A0A810AHJ3"/>
<protein>
    <submittedName>
        <fullName evidence="2">Uncharacterized protein</fullName>
    </submittedName>
</protein>
<dbReference type="EMBL" id="AP023096">
    <property type="protein sequence ID" value="BCE63894.1"/>
    <property type="molecule type" value="Genomic_DNA"/>
</dbReference>
<dbReference type="RefSeq" id="WP_182869741.1">
    <property type="nucleotide sequence ID" value="NZ_AP022638.1"/>
</dbReference>
<reference evidence="1" key="1">
    <citation type="submission" date="2020-05" db="EMBL/GenBank/DDBJ databases">
        <title>Complete genome sequence of Bradyrhizobium diazoefficiens XF5 isolated from soybean nodule.</title>
        <authorList>
            <person name="Noda R."/>
            <person name="Kakizaki K."/>
            <person name="Minamisawa K."/>
        </authorList>
    </citation>
    <scope>NUCLEOTIDE SEQUENCE</scope>
    <source>
        <strain evidence="1">XF5</strain>
    </source>
</reference>
<accession>A0A810AHJ3</accession>
<evidence type="ECO:0000313" key="2">
    <source>
        <dbReference type="EMBL" id="BCE63894.1"/>
    </source>
</evidence>
<reference evidence="2" key="2">
    <citation type="submission" date="2020-05" db="EMBL/GenBank/DDBJ databases">
        <title>Complete genome sequence of Bradyrhizobium diazoefficiens XF6 isolated from soybean nodule.</title>
        <authorList>
            <person name="Noda R."/>
            <person name="Kakizaki K."/>
            <person name="Minamisawa K."/>
        </authorList>
    </citation>
    <scope>NUCLEOTIDE SEQUENCE</scope>
    <source>
        <strain evidence="2">XF6</strain>
    </source>
</reference>
<proteinExistence type="predicted"/>
<evidence type="ECO:0000313" key="1">
    <source>
        <dbReference type="EMBL" id="BCE55161.1"/>
    </source>
</evidence>
<sequence>MAEYQLTATDAFVIRTADQASIPNDAGNHDWQVYQQWLADGGVPDPVPPTINPALDNTAIHGPTASEILGAQHVSH</sequence>